<protein>
    <recommendedName>
        <fullName evidence="4">DUF58 domain-containing protein</fullName>
    </recommendedName>
</protein>
<dbReference type="EMBL" id="BAAADV010000001">
    <property type="protein sequence ID" value="GAA0664840.1"/>
    <property type="molecule type" value="Genomic_DNA"/>
</dbReference>
<evidence type="ECO:0000313" key="2">
    <source>
        <dbReference type="EMBL" id="GAA0664840.1"/>
    </source>
</evidence>
<accession>A0AAV3T736</accession>
<keyword evidence="3" id="KW-1185">Reference proteome</keyword>
<dbReference type="AlphaFoldDB" id="A0AAV3T736"/>
<comment type="caution">
    <text evidence="2">The sequence shown here is derived from an EMBL/GenBank/DDBJ whole genome shotgun (WGS) entry which is preliminary data.</text>
</comment>
<dbReference type="PANTHER" id="PTHR34351:SF1">
    <property type="entry name" value="SLR1927 PROTEIN"/>
    <property type="match status" value="1"/>
</dbReference>
<dbReference type="PANTHER" id="PTHR34351">
    <property type="entry name" value="SLR1927 PROTEIN-RELATED"/>
    <property type="match status" value="1"/>
</dbReference>
<organism evidence="2 3">
    <name type="scientific">Natronoarchaeum mannanilyticum</name>
    <dbReference type="NCBI Taxonomy" id="926360"/>
    <lineage>
        <taxon>Archaea</taxon>
        <taxon>Methanobacteriati</taxon>
        <taxon>Methanobacteriota</taxon>
        <taxon>Stenosarchaea group</taxon>
        <taxon>Halobacteria</taxon>
        <taxon>Halobacteriales</taxon>
        <taxon>Natronoarchaeaceae</taxon>
    </lineage>
</organism>
<feature type="region of interest" description="Disordered" evidence="1">
    <location>
        <begin position="325"/>
        <end position="357"/>
    </location>
</feature>
<evidence type="ECO:0000256" key="1">
    <source>
        <dbReference type="SAM" id="MobiDB-lite"/>
    </source>
</evidence>
<evidence type="ECO:0000313" key="3">
    <source>
        <dbReference type="Proteomes" id="UP001500420"/>
    </source>
</evidence>
<evidence type="ECO:0008006" key="4">
    <source>
        <dbReference type="Google" id="ProtNLM"/>
    </source>
</evidence>
<gene>
    <name evidence="2" type="ORF">GCM10009020_07230</name>
</gene>
<reference evidence="2 3" key="1">
    <citation type="journal article" date="2019" name="Int. J. Syst. Evol. Microbiol.">
        <title>The Global Catalogue of Microorganisms (GCM) 10K type strain sequencing project: providing services to taxonomists for standard genome sequencing and annotation.</title>
        <authorList>
            <consortium name="The Broad Institute Genomics Platform"/>
            <consortium name="The Broad Institute Genome Sequencing Center for Infectious Disease"/>
            <person name="Wu L."/>
            <person name="Ma J."/>
        </authorList>
    </citation>
    <scope>NUCLEOTIDE SEQUENCE [LARGE SCALE GENOMIC DNA]</scope>
    <source>
        <strain evidence="2 3">JCM 16328</strain>
    </source>
</reference>
<sequence>MTLTRRGWAVAALAVALLLLARAHGARSINAVVAPALVALAGALLQVHLRDRPDVERRAPATGVVDEELTVELDVPTDRPFAATVDDGLGDGVTAEGLPGTTTLDGSPIRYDVRLWERGERRLGPAELTVEGLLGLARKTFYYNDIDAVLAYPRTYRLDPSAGALEGLPASRPLPGTDEFDGLREYERGDSRRSIHWKSSAKRPDEELLVRQYASAEERGELTVGVSPGDLDDEVADVAASLVTYLLDAGFEIGLVAPDERLDPDAGRHQRDAALAALARLGPGTLSDAAAEDADLLVRSTGSDAVVSDGDDAVAFDRLVATAGGERVRHQRPVEGTADGVSPAKSGERGTNGEVSA</sequence>
<dbReference type="Proteomes" id="UP001500420">
    <property type="component" value="Unassembled WGS sequence"/>
</dbReference>
<name>A0AAV3T736_9EURY</name>
<proteinExistence type="predicted"/>
<dbReference type="RefSeq" id="WP_343772506.1">
    <property type="nucleotide sequence ID" value="NZ_BAAADV010000001.1"/>
</dbReference>